<dbReference type="InterPro" id="IPR050789">
    <property type="entry name" value="Diverse_Enzym_Activities"/>
</dbReference>
<comment type="caution">
    <text evidence="3">The sequence shown here is derived from an EMBL/GenBank/DDBJ whole genome shotgun (WGS) entry which is preliminary data.</text>
</comment>
<evidence type="ECO:0000259" key="2">
    <source>
        <dbReference type="Pfam" id="PF00144"/>
    </source>
</evidence>
<reference evidence="3 4" key="1">
    <citation type="journal article" date="2017" name="BMC Microbiol.">
        <title>Comparative genomics of Enterococcus spp. isolated from bovine feces.</title>
        <authorList>
            <person name="Beukers A.G."/>
            <person name="Zaheer R."/>
            <person name="Goji N."/>
            <person name="Amoako K.K."/>
            <person name="Chaves A.V."/>
            <person name="Ward M.P."/>
            <person name="McAllister T.A."/>
        </authorList>
    </citation>
    <scope>NUCLEOTIDE SEQUENCE [LARGE SCALE GENOMIC DNA]</scope>
    <source>
        <strain evidence="3 4">F1129D 143</strain>
    </source>
</reference>
<accession>A0A1V8YDA0</accession>
<name>A0A1V8YDA0_9ENTE</name>
<dbReference type="OrthoDB" id="9803467at2"/>
<dbReference type="InterPro" id="IPR012338">
    <property type="entry name" value="Beta-lactam/transpept-like"/>
</dbReference>
<dbReference type="PANTHER" id="PTHR43283:SF11">
    <property type="entry name" value="BETA-LACTAMASE-RELATED DOMAIN-CONTAINING PROTEIN"/>
    <property type="match status" value="1"/>
</dbReference>
<dbReference type="InterPro" id="IPR001466">
    <property type="entry name" value="Beta-lactam-related"/>
</dbReference>
<feature type="domain" description="Beta-lactamase-related" evidence="2">
    <location>
        <begin position="8"/>
        <end position="319"/>
    </location>
</feature>
<dbReference type="GO" id="GO:0016787">
    <property type="term" value="F:hydrolase activity"/>
    <property type="evidence" value="ECO:0007669"/>
    <property type="project" value="UniProtKB-KW"/>
</dbReference>
<keyword evidence="1 3" id="KW-0378">Hydrolase</keyword>
<dbReference type="RefSeq" id="WP_081183335.1">
    <property type="nucleotide sequence ID" value="NZ_MJEA01000004.1"/>
</dbReference>
<dbReference type="EMBL" id="MJEA01000004">
    <property type="protein sequence ID" value="OQO70568.1"/>
    <property type="molecule type" value="Genomic_DNA"/>
</dbReference>
<dbReference type="AlphaFoldDB" id="A0A1V8YDA0"/>
<sequence length="341" mass="38971">MYPETKQLILNKLEEGYYHGVVGAFINHERVESFSAGHAQIIPEILPMEIDLLFDVASLTKVIATTSLVLRLWEDGKIDLDETLHRYLPAFENRTITLRHLLTHTSNIETWIPNRDQLSQEQLIKAYLRLQPGEQLGQVVKYTDAGTILLGLMLEEIFQEPAVELFQEQVLAPLGMINSTFLPYPSKKIVPTEQLSSGEVLRGITHDPKARILAEHAGNAGLFLDLEDSIKFVKMYLSLGKTENGRFLEEKTILSLLKDQTPNKQGNRSFSWDLKKGIEQQQPILFHTGYTGTFLLIDVIEQEAFIFLSNRIHPTDQREAYILCRDEIVDKFLKEKALLKK</sequence>
<proteinExistence type="predicted"/>
<protein>
    <submittedName>
        <fullName evidence="3">Serine hydrolase</fullName>
    </submittedName>
</protein>
<evidence type="ECO:0000256" key="1">
    <source>
        <dbReference type="ARBA" id="ARBA00022801"/>
    </source>
</evidence>
<evidence type="ECO:0000313" key="3">
    <source>
        <dbReference type="EMBL" id="OQO70568.1"/>
    </source>
</evidence>
<dbReference type="Proteomes" id="UP000192477">
    <property type="component" value="Unassembled WGS sequence"/>
</dbReference>
<dbReference type="SUPFAM" id="SSF56601">
    <property type="entry name" value="beta-lactamase/transpeptidase-like"/>
    <property type="match status" value="1"/>
</dbReference>
<dbReference type="PANTHER" id="PTHR43283">
    <property type="entry name" value="BETA-LACTAMASE-RELATED"/>
    <property type="match status" value="1"/>
</dbReference>
<dbReference type="Gene3D" id="3.40.710.10">
    <property type="entry name" value="DD-peptidase/beta-lactamase superfamily"/>
    <property type="match status" value="1"/>
</dbReference>
<organism evidence="3 4">
    <name type="scientific">Enterococcus villorum</name>
    <dbReference type="NCBI Taxonomy" id="112904"/>
    <lineage>
        <taxon>Bacteria</taxon>
        <taxon>Bacillati</taxon>
        <taxon>Bacillota</taxon>
        <taxon>Bacilli</taxon>
        <taxon>Lactobacillales</taxon>
        <taxon>Enterococcaceae</taxon>
        <taxon>Enterococcus</taxon>
    </lineage>
</organism>
<dbReference type="Pfam" id="PF00144">
    <property type="entry name" value="Beta-lactamase"/>
    <property type="match status" value="1"/>
</dbReference>
<dbReference type="STRING" id="112904.BH747_05975"/>
<evidence type="ECO:0000313" key="4">
    <source>
        <dbReference type="Proteomes" id="UP000192477"/>
    </source>
</evidence>
<gene>
    <name evidence="3" type="ORF">BH747_05975</name>
</gene>